<keyword evidence="5" id="KW-1185">Reference proteome</keyword>
<evidence type="ECO:0000313" key="4">
    <source>
        <dbReference type="EMBL" id="KAG2496278.1"/>
    </source>
</evidence>
<dbReference type="AlphaFoldDB" id="A0A835Y5C2"/>
<feature type="compositionally biased region" description="Gly residues" evidence="2">
    <location>
        <begin position="166"/>
        <end position="177"/>
    </location>
</feature>
<dbReference type="Gene3D" id="3.10.250.10">
    <property type="entry name" value="SRCR-like domain"/>
    <property type="match status" value="1"/>
</dbReference>
<dbReference type="Proteomes" id="UP000612055">
    <property type="component" value="Unassembled WGS sequence"/>
</dbReference>
<feature type="region of interest" description="Disordered" evidence="2">
    <location>
        <begin position="145"/>
        <end position="177"/>
    </location>
</feature>
<dbReference type="SUPFAM" id="SSF56487">
    <property type="entry name" value="SRCR-like"/>
    <property type="match status" value="1"/>
</dbReference>
<dbReference type="InterPro" id="IPR036772">
    <property type="entry name" value="SRCR-like_dom_sf"/>
</dbReference>
<gene>
    <name evidence="4" type="ORF">HYH03_005511</name>
</gene>
<accession>A0A835Y5C2</accession>
<feature type="compositionally biased region" description="Gly residues" evidence="2">
    <location>
        <begin position="150"/>
        <end position="159"/>
    </location>
</feature>
<dbReference type="InterPro" id="IPR001190">
    <property type="entry name" value="SRCR"/>
</dbReference>
<evidence type="ECO:0000313" key="5">
    <source>
        <dbReference type="Proteomes" id="UP000612055"/>
    </source>
</evidence>
<feature type="domain" description="SRCR" evidence="3">
    <location>
        <begin position="25"/>
        <end position="140"/>
    </location>
</feature>
<name>A0A835Y5C2_9CHLO</name>
<evidence type="ECO:0000259" key="3">
    <source>
        <dbReference type="PROSITE" id="PS50287"/>
    </source>
</evidence>
<proteinExistence type="predicted"/>
<organism evidence="4 5">
    <name type="scientific">Edaphochlamys debaryana</name>
    <dbReference type="NCBI Taxonomy" id="47281"/>
    <lineage>
        <taxon>Eukaryota</taxon>
        <taxon>Viridiplantae</taxon>
        <taxon>Chlorophyta</taxon>
        <taxon>core chlorophytes</taxon>
        <taxon>Chlorophyceae</taxon>
        <taxon>CS clade</taxon>
        <taxon>Chlamydomonadales</taxon>
        <taxon>Chlamydomonadales incertae sedis</taxon>
        <taxon>Edaphochlamys</taxon>
    </lineage>
</organism>
<evidence type="ECO:0000256" key="1">
    <source>
        <dbReference type="ARBA" id="ARBA00023157"/>
    </source>
</evidence>
<dbReference type="GO" id="GO:0016020">
    <property type="term" value="C:membrane"/>
    <property type="evidence" value="ECO:0007669"/>
    <property type="project" value="InterPro"/>
</dbReference>
<sequence length="177" mass="17926">MLEPAGNSWSPPPGPALLPLDSLVARLDLGAWADGSNLTRGAPAYVWAYASGDSASWPVCPPGWDDAAADLVCRLNGLGNGRAVDAHALPNPTRIPIGYPFPKDKIGLVECSPGASSLADCRGAFIRKGDCKAIAMVSCSAPARPPPGGGPAYGGGSSGGPPAYGYYGGGPPRGRER</sequence>
<protein>
    <recommendedName>
        <fullName evidence="3">SRCR domain-containing protein</fullName>
    </recommendedName>
</protein>
<dbReference type="PROSITE" id="PS50287">
    <property type="entry name" value="SRCR_2"/>
    <property type="match status" value="1"/>
</dbReference>
<evidence type="ECO:0000256" key="2">
    <source>
        <dbReference type="SAM" id="MobiDB-lite"/>
    </source>
</evidence>
<keyword evidence="1" id="KW-1015">Disulfide bond</keyword>
<reference evidence="4" key="1">
    <citation type="journal article" date="2020" name="bioRxiv">
        <title>Comparative genomics of Chlamydomonas.</title>
        <authorList>
            <person name="Craig R.J."/>
            <person name="Hasan A.R."/>
            <person name="Ness R.W."/>
            <person name="Keightley P.D."/>
        </authorList>
    </citation>
    <scope>NUCLEOTIDE SEQUENCE</scope>
    <source>
        <strain evidence="4">CCAP 11/70</strain>
    </source>
</reference>
<dbReference type="EMBL" id="JAEHOE010000019">
    <property type="protein sequence ID" value="KAG2496278.1"/>
    <property type="molecule type" value="Genomic_DNA"/>
</dbReference>
<comment type="caution">
    <text evidence="4">The sequence shown here is derived from an EMBL/GenBank/DDBJ whole genome shotgun (WGS) entry which is preliminary data.</text>
</comment>